<reference evidence="6 8" key="1">
    <citation type="submission" date="2017-01" db="EMBL/GenBank/DDBJ databases">
        <authorList>
            <person name="Varghese N."/>
            <person name="Submissions S."/>
        </authorList>
    </citation>
    <scope>NUCLEOTIDE SEQUENCE [LARGE SCALE GENOMIC DNA]</scope>
    <source>
        <strain evidence="6 8">ATCC 27950</strain>
    </source>
</reference>
<accession>A0A381FBG1</accession>
<keyword evidence="4" id="KW-0676">Redox-active center</keyword>
<organism evidence="7 9">
    <name type="scientific">Chryseobacterium indoltheticum</name>
    <dbReference type="NCBI Taxonomy" id="254"/>
    <lineage>
        <taxon>Bacteria</taxon>
        <taxon>Pseudomonadati</taxon>
        <taxon>Bacteroidota</taxon>
        <taxon>Flavobacteriia</taxon>
        <taxon>Flavobacteriales</taxon>
        <taxon>Weeksellaceae</taxon>
        <taxon>Chryseobacterium group</taxon>
        <taxon>Chryseobacterium</taxon>
    </lineage>
</organism>
<keyword evidence="3" id="KW-1015">Disulfide bond</keyword>
<dbReference type="GO" id="GO:0016853">
    <property type="term" value="F:isomerase activity"/>
    <property type="evidence" value="ECO:0007669"/>
    <property type="project" value="UniProtKB-KW"/>
</dbReference>
<gene>
    <name evidence="7" type="primary">stoA</name>
    <name evidence="7" type="ORF">NCTC13560_02219</name>
    <name evidence="6" type="ORF">SAMN05421682_11039</name>
</gene>
<evidence type="ECO:0000256" key="3">
    <source>
        <dbReference type="ARBA" id="ARBA00023157"/>
    </source>
</evidence>
<dbReference type="PANTHER" id="PTHR42852:SF6">
    <property type="entry name" value="THIOL:DISULFIDE INTERCHANGE PROTEIN DSBE"/>
    <property type="match status" value="1"/>
</dbReference>
<sequence>MKITILKLKVLLPILLTFSFVLLSSQNKFLIEGTSKFYNNKELSIYPIQLNVKDTASAKLKLLNNKVKVINNKFLINGIIDDFPHALEISYYDKEENRVYFATFFVDNSATNYKMSVNDLIKYKHIDLHSKSQEEFNLIVKQLEDNGIELMPFDSDNFIKKNDFLRKYIKENPNSYVALWMIISDYRYIGFNEGFSENLTFFGDKIKKSKLYEDLILTIKRDKKFTMGNDFPALTIDKTQLQKGYGKKYTLIDFWFSYCAPCLKDLPAYKSIYNQYNESGFEYIGISTDRSQDIQNWKKVIKNYDLKWLNVLDENGVEAINLNITRFPTNFLLDSHGKIIAKDISPDELKSLLDQK</sequence>
<dbReference type="InterPro" id="IPR012336">
    <property type="entry name" value="Thioredoxin-like_fold"/>
</dbReference>
<keyword evidence="6" id="KW-0413">Isomerase</keyword>
<dbReference type="KEGG" id="cil:EG358_08035"/>
<dbReference type="Proteomes" id="UP000185725">
    <property type="component" value="Unassembled WGS sequence"/>
</dbReference>
<evidence type="ECO:0000256" key="2">
    <source>
        <dbReference type="ARBA" id="ARBA00022748"/>
    </source>
</evidence>
<evidence type="ECO:0000259" key="5">
    <source>
        <dbReference type="PROSITE" id="PS51352"/>
    </source>
</evidence>
<evidence type="ECO:0000313" key="8">
    <source>
        <dbReference type="Proteomes" id="UP000185725"/>
    </source>
</evidence>
<dbReference type="Pfam" id="PF13905">
    <property type="entry name" value="Thioredoxin_8"/>
    <property type="match status" value="1"/>
</dbReference>
<comment type="subcellular location">
    <subcellularLocation>
        <location evidence="1">Cell envelope</location>
    </subcellularLocation>
</comment>
<dbReference type="GO" id="GO:0017004">
    <property type="term" value="P:cytochrome complex assembly"/>
    <property type="evidence" value="ECO:0007669"/>
    <property type="project" value="UniProtKB-KW"/>
</dbReference>
<dbReference type="CDD" id="cd02966">
    <property type="entry name" value="TlpA_like_family"/>
    <property type="match status" value="1"/>
</dbReference>
<dbReference type="PROSITE" id="PS00194">
    <property type="entry name" value="THIOREDOXIN_1"/>
    <property type="match status" value="1"/>
</dbReference>
<dbReference type="PROSITE" id="PS51352">
    <property type="entry name" value="THIOREDOXIN_2"/>
    <property type="match status" value="1"/>
</dbReference>
<dbReference type="EMBL" id="FTMF01000010">
    <property type="protein sequence ID" value="SIQ92226.1"/>
    <property type="molecule type" value="Genomic_DNA"/>
</dbReference>
<dbReference type="AlphaFoldDB" id="A0A381FBG1"/>
<dbReference type="SUPFAM" id="SSF52833">
    <property type="entry name" value="Thioredoxin-like"/>
    <property type="match status" value="1"/>
</dbReference>
<reference evidence="7 9" key="2">
    <citation type="submission" date="2018-06" db="EMBL/GenBank/DDBJ databases">
        <authorList>
            <consortium name="Pathogen Informatics"/>
            <person name="Doyle S."/>
        </authorList>
    </citation>
    <scope>NUCLEOTIDE SEQUENCE [LARGE SCALE GENOMIC DNA]</scope>
    <source>
        <strain evidence="7 9">NCTC13560</strain>
    </source>
</reference>
<evidence type="ECO:0000256" key="1">
    <source>
        <dbReference type="ARBA" id="ARBA00004196"/>
    </source>
</evidence>
<dbReference type="Gene3D" id="3.40.30.10">
    <property type="entry name" value="Glutaredoxin"/>
    <property type="match status" value="1"/>
</dbReference>
<dbReference type="RefSeq" id="WP_076561567.1">
    <property type="nucleotide sequence ID" value="NZ_CP033929.1"/>
</dbReference>
<dbReference type="InterPro" id="IPR050553">
    <property type="entry name" value="Thioredoxin_ResA/DsbE_sf"/>
</dbReference>
<evidence type="ECO:0000313" key="9">
    <source>
        <dbReference type="Proteomes" id="UP000255231"/>
    </source>
</evidence>
<evidence type="ECO:0000256" key="4">
    <source>
        <dbReference type="ARBA" id="ARBA00023284"/>
    </source>
</evidence>
<dbReference type="EMBL" id="UFVS01000001">
    <property type="protein sequence ID" value="SUX43803.1"/>
    <property type="molecule type" value="Genomic_DNA"/>
</dbReference>
<dbReference type="PANTHER" id="PTHR42852">
    <property type="entry name" value="THIOL:DISULFIDE INTERCHANGE PROTEIN DSBE"/>
    <property type="match status" value="1"/>
</dbReference>
<evidence type="ECO:0000313" key="7">
    <source>
        <dbReference type="EMBL" id="SUX43803.1"/>
    </source>
</evidence>
<keyword evidence="2" id="KW-0201">Cytochrome c-type biogenesis</keyword>
<dbReference type="InterPro" id="IPR017937">
    <property type="entry name" value="Thioredoxin_CS"/>
</dbReference>
<keyword evidence="8" id="KW-1185">Reference proteome</keyword>
<protein>
    <submittedName>
        <fullName evidence="7">Stage IV sporulation protein H</fullName>
    </submittedName>
    <submittedName>
        <fullName evidence="6">Thiol-disulfide isomerase or thioredoxin</fullName>
    </submittedName>
</protein>
<proteinExistence type="predicted"/>
<dbReference type="GO" id="GO:0030313">
    <property type="term" value="C:cell envelope"/>
    <property type="evidence" value="ECO:0007669"/>
    <property type="project" value="UniProtKB-SubCell"/>
</dbReference>
<feature type="domain" description="Thioredoxin" evidence="5">
    <location>
        <begin position="225"/>
        <end position="356"/>
    </location>
</feature>
<dbReference type="Proteomes" id="UP000255231">
    <property type="component" value="Unassembled WGS sequence"/>
</dbReference>
<dbReference type="InterPro" id="IPR036249">
    <property type="entry name" value="Thioredoxin-like_sf"/>
</dbReference>
<evidence type="ECO:0000313" key="6">
    <source>
        <dbReference type="EMBL" id="SIQ92226.1"/>
    </source>
</evidence>
<dbReference type="OrthoDB" id="710833at2"/>
<name>A0A381FBG1_9FLAO</name>
<dbReference type="InterPro" id="IPR013766">
    <property type="entry name" value="Thioredoxin_domain"/>
</dbReference>
<dbReference type="GeneID" id="303673647"/>